<proteinExistence type="predicted"/>
<feature type="domain" description="FAD dependent oxidoreductase" evidence="2">
    <location>
        <begin position="2"/>
        <end position="402"/>
    </location>
</feature>
<dbReference type="SUPFAM" id="SSF54373">
    <property type="entry name" value="FAD-linked reductases, C-terminal domain"/>
    <property type="match status" value="1"/>
</dbReference>
<protein>
    <submittedName>
        <fullName evidence="3">D-amino acid dehydrogenase small subunit</fullName>
    </submittedName>
</protein>
<reference evidence="3 4" key="1">
    <citation type="submission" date="2018-06" db="EMBL/GenBank/DDBJ databases">
        <authorList>
            <consortium name="Pathogen Informatics"/>
            <person name="Doyle S."/>
        </authorList>
    </citation>
    <scope>NUCLEOTIDE SEQUENCE [LARGE SCALE GENOMIC DNA]</scope>
    <source>
        <strain evidence="3 4">NCTC12722</strain>
    </source>
</reference>
<name>A0A380WAZ2_AFIFE</name>
<dbReference type="InterPro" id="IPR036188">
    <property type="entry name" value="FAD/NAD-bd_sf"/>
</dbReference>
<dbReference type="InterPro" id="IPR006076">
    <property type="entry name" value="FAD-dep_OxRdtase"/>
</dbReference>
<gene>
    <name evidence="3" type="ORF">NCTC12722_03342</name>
</gene>
<dbReference type="Gene3D" id="3.30.9.10">
    <property type="entry name" value="D-Amino Acid Oxidase, subunit A, domain 2"/>
    <property type="match status" value="1"/>
</dbReference>
<dbReference type="GO" id="GO:0016491">
    <property type="term" value="F:oxidoreductase activity"/>
    <property type="evidence" value="ECO:0007669"/>
    <property type="project" value="UniProtKB-KW"/>
</dbReference>
<evidence type="ECO:0000256" key="1">
    <source>
        <dbReference type="ARBA" id="ARBA00023002"/>
    </source>
</evidence>
<dbReference type="GO" id="GO:0005737">
    <property type="term" value="C:cytoplasm"/>
    <property type="evidence" value="ECO:0007669"/>
    <property type="project" value="TreeGrafter"/>
</dbReference>
<dbReference type="Proteomes" id="UP000254343">
    <property type="component" value="Unassembled WGS sequence"/>
</dbReference>
<sequence length="414" mass="45696">MKIAIIGSGITGVTTADALLTRGHSVTVIDRQPYAAMETSYANGGQLSASNAEVWNSWETVAKGMKWMFKQNAPLLMNLRPSWHKYSWLGEFVAAIPKYRDNTAATVRLALEARVHLFDIAEREKIDFNLEKRGILHFYHDAAGFSRAEQVNKILNESGLERRAVTNEEIQHIEPTLKRDFHGGFYTPSDATGDIHKFTSGLAHSCQRRGATFINQAAVTDLQSRAGKVTAILAVQPDSEIGRVENLEFDRVIVCAGVGSRQIARMAGDRVNVYPVKGYSITVCLDDAQSQESAPQVSLLDDAAKIVTSRLGADRFRVAGTAEFNGFNLDIRSDRVKPLVDWSRRLFPGMSTRRVIPWAGLRPMLPDMMPTVRKSRTPGIFYNTGHGHLGWTLSAATAQMASTLVEESARGNSC</sequence>
<dbReference type="PANTHER" id="PTHR13847:SF289">
    <property type="entry name" value="GLYCINE OXIDASE"/>
    <property type="match status" value="1"/>
</dbReference>
<accession>A0A380WAZ2</accession>
<evidence type="ECO:0000313" key="3">
    <source>
        <dbReference type="EMBL" id="SUU86121.1"/>
    </source>
</evidence>
<evidence type="ECO:0000313" key="4">
    <source>
        <dbReference type="Proteomes" id="UP000254343"/>
    </source>
</evidence>
<dbReference type="Gene3D" id="3.50.50.60">
    <property type="entry name" value="FAD/NAD(P)-binding domain"/>
    <property type="match status" value="2"/>
</dbReference>
<dbReference type="Pfam" id="PF01266">
    <property type="entry name" value="DAO"/>
    <property type="match status" value="1"/>
</dbReference>
<evidence type="ECO:0000259" key="2">
    <source>
        <dbReference type="Pfam" id="PF01266"/>
    </source>
</evidence>
<organism evidence="3 4">
    <name type="scientific">Afipia felis</name>
    <name type="common">Cat scratch disease bacillus</name>
    <dbReference type="NCBI Taxonomy" id="1035"/>
    <lineage>
        <taxon>Bacteria</taxon>
        <taxon>Pseudomonadati</taxon>
        <taxon>Pseudomonadota</taxon>
        <taxon>Alphaproteobacteria</taxon>
        <taxon>Hyphomicrobiales</taxon>
        <taxon>Nitrobacteraceae</taxon>
        <taxon>Afipia</taxon>
    </lineage>
</organism>
<keyword evidence="1" id="KW-0560">Oxidoreductase</keyword>
<dbReference type="NCBIfam" id="NF009074">
    <property type="entry name" value="PRK12409.1"/>
    <property type="match status" value="1"/>
</dbReference>
<dbReference type="SUPFAM" id="SSF51905">
    <property type="entry name" value="FAD/NAD(P)-binding domain"/>
    <property type="match status" value="1"/>
</dbReference>
<dbReference type="OrthoDB" id="9805337at2"/>
<dbReference type="RefSeq" id="WP_002716945.1">
    <property type="nucleotide sequence ID" value="NZ_UFSI01000001.1"/>
</dbReference>
<dbReference type="EMBL" id="UIGB01000001">
    <property type="protein sequence ID" value="SUU86121.1"/>
    <property type="molecule type" value="Genomic_DNA"/>
</dbReference>
<dbReference type="PANTHER" id="PTHR13847">
    <property type="entry name" value="SARCOSINE DEHYDROGENASE-RELATED"/>
    <property type="match status" value="1"/>
</dbReference>
<dbReference type="AlphaFoldDB" id="A0A380WAZ2"/>